<gene>
    <name evidence="3" type="ORF">CPB84DRAFT_1967107</name>
</gene>
<dbReference type="Pfam" id="PF09444">
    <property type="entry name" value="MRC1"/>
    <property type="match status" value="1"/>
</dbReference>
<feature type="compositionally biased region" description="Polar residues" evidence="1">
    <location>
        <begin position="11"/>
        <end position="23"/>
    </location>
</feature>
<feature type="compositionally biased region" description="Basic and acidic residues" evidence="1">
    <location>
        <begin position="589"/>
        <end position="604"/>
    </location>
</feature>
<feature type="compositionally biased region" description="Basic residues" evidence="1">
    <location>
        <begin position="31"/>
        <end position="41"/>
    </location>
</feature>
<feature type="compositionally biased region" description="Polar residues" evidence="1">
    <location>
        <begin position="280"/>
        <end position="290"/>
    </location>
</feature>
<protein>
    <recommendedName>
        <fullName evidence="2">DNA replication checkpoint mediator MRC1 domain-containing protein</fullName>
    </recommendedName>
</protein>
<feature type="compositionally biased region" description="Acidic residues" evidence="1">
    <location>
        <begin position="1234"/>
        <end position="1250"/>
    </location>
</feature>
<dbReference type="Proteomes" id="UP000724874">
    <property type="component" value="Unassembled WGS sequence"/>
</dbReference>
<proteinExistence type="predicted"/>
<feature type="region of interest" description="Disordered" evidence="1">
    <location>
        <begin position="1017"/>
        <end position="1041"/>
    </location>
</feature>
<feature type="domain" description="DNA replication checkpoint mediator MRC1" evidence="2">
    <location>
        <begin position="1067"/>
        <end position="1201"/>
    </location>
</feature>
<evidence type="ECO:0000259" key="2">
    <source>
        <dbReference type="Pfam" id="PF09444"/>
    </source>
</evidence>
<evidence type="ECO:0000256" key="1">
    <source>
        <dbReference type="SAM" id="MobiDB-lite"/>
    </source>
</evidence>
<feature type="compositionally biased region" description="Basic and acidic residues" evidence="1">
    <location>
        <begin position="214"/>
        <end position="224"/>
    </location>
</feature>
<feature type="compositionally biased region" description="Basic and acidic residues" evidence="1">
    <location>
        <begin position="311"/>
        <end position="320"/>
    </location>
</feature>
<name>A0A9P5TFD4_GYMJU</name>
<feature type="compositionally biased region" description="Acidic residues" evidence="1">
    <location>
        <begin position="1163"/>
        <end position="1172"/>
    </location>
</feature>
<feature type="region of interest" description="Disordered" evidence="1">
    <location>
        <begin position="741"/>
        <end position="794"/>
    </location>
</feature>
<feature type="compositionally biased region" description="Basic and acidic residues" evidence="1">
    <location>
        <begin position="552"/>
        <end position="566"/>
    </location>
</feature>
<dbReference type="EMBL" id="JADNYJ010000227">
    <property type="protein sequence ID" value="KAF8873864.1"/>
    <property type="molecule type" value="Genomic_DNA"/>
</dbReference>
<reference evidence="3" key="1">
    <citation type="submission" date="2020-11" db="EMBL/GenBank/DDBJ databases">
        <authorList>
            <consortium name="DOE Joint Genome Institute"/>
            <person name="Ahrendt S."/>
            <person name="Riley R."/>
            <person name="Andreopoulos W."/>
            <person name="LaButti K."/>
            <person name="Pangilinan J."/>
            <person name="Ruiz-duenas F.J."/>
            <person name="Barrasa J.M."/>
            <person name="Sanchez-Garcia M."/>
            <person name="Camarero S."/>
            <person name="Miyauchi S."/>
            <person name="Serrano A."/>
            <person name="Linde D."/>
            <person name="Babiker R."/>
            <person name="Drula E."/>
            <person name="Ayuso-Fernandez I."/>
            <person name="Pacheco R."/>
            <person name="Padilla G."/>
            <person name="Ferreira P."/>
            <person name="Barriuso J."/>
            <person name="Kellner H."/>
            <person name="Castanera R."/>
            <person name="Alfaro M."/>
            <person name="Ramirez L."/>
            <person name="Pisabarro A.G."/>
            <person name="Kuo A."/>
            <person name="Tritt A."/>
            <person name="Lipzen A."/>
            <person name="He G."/>
            <person name="Yan M."/>
            <person name="Ng V."/>
            <person name="Cullen D."/>
            <person name="Martin F."/>
            <person name="Rosso M.-N."/>
            <person name="Henrissat B."/>
            <person name="Hibbett D."/>
            <person name="Martinez A.T."/>
            <person name="Grigoriev I.V."/>
        </authorList>
    </citation>
    <scope>NUCLEOTIDE SEQUENCE</scope>
    <source>
        <strain evidence="3">AH 44721</strain>
    </source>
</reference>
<dbReference type="OrthoDB" id="3361281at2759"/>
<keyword evidence="4" id="KW-1185">Reference proteome</keyword>
<organism evidence="3 4">
    <name type="scientific">Gymnopilus junonius</name>
    <name type="common">Spectacular rustgill mushroom</name>
    <name type="synonym">Gymnopilus spectabilis subsp. junonius</name>
    <dbReference type="NCBI Taxonomy" id="109634"/>
    <lineage>
        <taxon>Eukaryota</taxon>
        <taxon>Fungi</taxon>
        <taxon>Dikarya</taxon>
        <taxon>Basidiomycota</taxon>
        <taxon>Agaricomycotina</taxon>
        <taxon>Agaricomycetes</taxon>
        <taxon>Agaricomycetidae</taxon>
        <taxon>Agaricales</taxon>
        <taxon>Agaricineae</taxon>
        <taxon>Hymenogastraceae</taxon>
        <taxon>Gymnopilus</taxon>
    </lineage>
</organism>
<feature type="compositionally biased region" description="Polar residues" evidence="1">
    <location>
        <begin position="45"/>
        <end position="66"/>
    </location>
</feature>
<accession>A0A9P5TFD4</accession>
<feature type="compositionally biased region" description="Basic and acidic residues" evidence="1">
    <location>
        <begin position="401"/>
        <end position="418"/>
    </location>
</feature>
<feature type="region of interest" description="Disordered" evidence="1">
    <location>
        <begin position="356"/>
        <end position="428"/>
    </location>
</feature>
<feature type="region of interest" description="Disordered" evidence="1">
    <location>
        <begin position="1262"/>
        <end position="1293"/>
    </location>
</feature>
<feature type="compositionally biased region" description="Low complexity" evidence="1">
    <location>
        <begin position="228"/>
        <end position="241"/>
    </location>
</feature>
<feature type="region of interest" description="Disordered" evidence="1">
    <location>
        <begin position="1131"/>
        <end position="1250"/>
    </location>
</feature>
<feature type="compositionally biased region" description="Basic residues" evidence="1">
    <location>
        <begin position="301"/>
        <end position="310"/>
    </location>
</feature>
<feature type="compositionally biased region" description="Basic and acidic residues" evidence="1">
    <location>
        <begin position="473"/>
        <end position="492"/>
    </location>
</feature>
<feature type="compositionally biased region" description="Acidic residues" evidence="1">
    <location>
        <begin position="629"/>
        <end position="658"/>
    </location>
</feature>
<feature type="region of interest" description="Disordered" evidence="1">
    <location>
        <begin position="552"/>
        <end position="729"/>
    </location>
</feature>
<evidence type="ECO:0000313" key="4">
    <source>
        <dbReference type="Proteomes" id="UP000724874"/>
    </source>
</evidence>
<feature type="compositionally biased region" description="Polar residues" evidence="1">
    <location>
        <begin position="243"/>
        <end position="252"/>
    </location>
</feature>
<feature type="region of interest" description="Disordered" evidence="1">
    <location>
        <begin position="173"/>
        <end position="320"/>
    </location>
</feature>
<evidence type="ECO:0000313" key="3">
    <source>
        <dbReference type="EMBL" id="KAF8873864.1"/>
    </source>
</evidence>
<dbReference type="InterPro" id="IPR018564">
    <property type="entry name" value="Repl_chkpnt_MRC1_dom"/>
</dbReference>
<feature type="region of interest" description="Disordered" evidence="1">
    <location>
        <begin position="1"/>
        <end position="108"/>
    </location>
</feature>
<sequence length="1293" mass="144653">MPLGTEPSIIADSTVSSSPQSIADASMQVKRAARTYGRRRKESQPQDPDIQSQAEEPPSSRNSVHNTAPPGLRGEGEVPPTLRRHRRTSSVSDEHNEGEDSATEMTHFEFSWRKKMKAIDDQGDDDARMSASVLAVDVTQSASFGQPILLQESSNCSTSGGMSSLPLISHDVFDSSSLFDGPDSQGDIPPHSEFSLSSPPPTSAPHARTRRARIVHEFEPEHETFNNSSPSSPLSKSIFSPMKSGSSSTQPTSEDELSMIILKKPNSTGKQKANAASRLSVPSLTFTSESTVEKGDNQPVKNKKKKFRPPTKKEKAELVKERSRFAAETTVSIPRAEDRKWTKDFFFAKIFENQPLLQVQEPPKPTTTFPTSDPIGSFSSPLRKLELPSSEPESKPSSSKVLRETPLDNSLRDAHDSGEDSDLPEIGEVLTKDLKKKGLLEMKKRALEQQKRTISEDEDDDLEIMDTNPMAALKEEEEHRRSARKRPSEGRKRQLHLAKVNPAKQTAKGVSAISPRRKMHGDISSIISRHAAEDGMDQKELNLLLAAEAQKRALDTTKRKEEEWKRHGGRIRSNPGAQSDGLAVVLKSVAEKALEASEGTRKGEENEDDTSDEDWKPKLRGSATPEHVNDEEDKDGENGDESPSDEDIVMDDGLEDQIDSSIRGQRRRVVASDSESDEENDENTPAPRKTLLSRSTSRELQTEEEEDKENNTQLMYDRSEDKENTAVVRHRPMAIASHLGFESDIFSPPLSPNIVGHSLRTRNRDAEPSDQSSGGARQPFKELTPEDSSLPSLIQPSSLTQTFAEKLQHASPRPSTLNHTPTLESSLNAAASSSKSFTSIPRPLEEESDVFGSPSRLATSFSDLFESTTQNQGSPTRPNKMVDDLKTLKRTDTLELTQDVSAILQPAFEAKEVLLRKADFIFEKEQALVLETAATRQPLSRMPTLYVNDHGFLTQTRPSGGSPEVYVPSPSQIHRNRRQLEPLTSPSVNQSGLRAPLRTLSISSPFPLDSPEVQHRRLRKRGATPPVTNVRDSPSPDTPPRRLNAFDILGKARKTKIHDELRERPDLAEFFENEAAESDEEDAFGFVKLKSNDDDEDGEDLDRNLEELVDDAEMDKKVLAEELIQEKYREQLEVQDQEDEKFHQGLIHGEQRNKRRRGVGIDGSDDESDDDENAKARRAMKKARADIENLEADESTRAFAESYNQTLKDDDDEFSYLRQELQPGDMLIDKMPVDEDDEDRDDEDDREELEETVTFDEIRESLRRRREEGVEEVEIDPTDVSWIDQENEEDIPA</sequence>
<comment type="caution">
    <text evidence="3">The sequence shown here is derived from an EMBL/GenBank/DDBJ whole genome shotgun (WGS) entry which is preliminary data.</text>
</comment>
<feature type="compositionally biased region" description="Low complexity" evidence="1">
    <location>
        <begin position="379"/>
        <end position="400"/>
    </location>
</feature>
<feature type="region of interest" description="Disordered" evidence="1">
    <location>
        <begin position="447"/>
        <end position="517"/>
    </location>
</feature>